<comment type="similarity">
    <text evidence="1 3">Belongs to the CMC family.</text>
</comment>
<evidence type="ECO:0000256" key="1">
    <source>
        <dbReference type="ARBA" id="ARBA00007347"/>
    </source>
</evidence>
<dbReference type="EMBL" id="UFQT01001810">
    <property type="protein sequence ID" value="SSX31866.1"/>
    <property type="molecule type" value="Genomic_DNA"/>
</dbReference>
<dbReference type="AlphaFoldDB" id="A0A336L7H0"/>
<protein>
    <recommendedName>
        <fullName evidence="3">COX assembly mitochondrial protein</fullName>
    </recommendedName>
</protein>
<name>A0A336L7H0_CULSO</name>
<comment type="subcellular location">
    <subcellularLocation>
        <location evidence="3">Mitochondrion</location>
    </subcellularLocation>
</comment>
<evidence type="ECO:0000313" key="4">
    <source>
        <dbReference type="EMBL" id="SSX12415.1"/>
    </source>
</evidence>
<reference evidence="5" key="2">
    <citation type="submission" date="2018-07" db="EMBL/GenBank/DDBJ databases">
        <authorList>
            <person name="Quirk P.G."/>
            <person name="Krulwich T.A."/>
        </authorList>
    </citation>
    <scope>NUCLEOTIDE SEQUENCE</scope>
</reference>
<dbReference type="OMA" id="CCQETGF"/>
<dbReference type="Pfam" id="PF08583">
    <property type="entry name" value="Cmc1"/>
    <property type="match status" value="1"/>
</dbReference>
<dbReference type="GO" id="GO:0005739">
    <property type="term" value="C:mitochondrion"/>
    <property type="evidence" value="ECO:0007669"/>
    <property type="project" value="UniProtKB-SubCell"/>
</dbReference>
<evidence type="ECO:0000256" key="2">
    <source>
        <dbReference type="ARBA" id="ARBA00023157"/>
    </source>
</evidence>
<proteinExistence type="inferred from homology"/>
<dbReference type="VEuPathDB" id="VectorBase:CSON004195"/>
<keyword evidence="3" id="KW-0496">Mitochondrion</keyword>
<organism evidence="4">
    <name type="scientific">Culicoides sonorensis</name>
    <name type="common">Biting midge</name>
    <dbReference type="NCBI Taxonomy" id="179676"/>
    <lineage>
        <taxon>Eukaryota</taxon>
        <taxon>Metazoa</taxon>
        <taxon>Ecdysozoa</taxon>
        <taxon>Arthropoda</taxon>
        <taxon>Hexapoda</taxon>
        <taxon>Insecta</taxon>
        <taxon>Pterygota</taxon>
        <taxon>Neoptera</taxon>
        <taxon>Endopterygota</taxon>
        <taxon>Diptera</taxon>
        <taxon>Nematocera</taxon>
        <taxon>Chironomoidea</taxon>
        <taxon>Ceratopogonidae</taxon>
        <taxon>Ceratopogoninae</taxon>
        <taxon>Culicoides</taxon>
        <taxon>Monoculicoides</taxon>
    </lineage>
</organism>
<dbReference type="EMBL" id="UFQS01001810">
    <property type="protein sequence ID" value="SSX12415.1"/>
    <property type="molecule type" value="Genomic_DNA"/>
</dbReference>
<dbReference type="InterPro" id="IPR013892">
    <property type="entry name" value="Cyt_c_biogenesis_Cmc1-like"/>
</dbReference>
<sequence>MVSNNKGGPHGLGDPDDRTLRKVEIDVMIPKILRERTKTLKCPDQVREFESCCKERGLMMWWSCRKQNDALKACQLKWYADEEFKNECKEIYLAERAEYRRTGYTKKQREYLEKNPNALLH</sequence>
<evidence type="ECO:0000313" key="5">
    <source>
        <dbReference type="EMBL" id="SSX31866.1"/>
    </source>
</evidence>
<evidence type="ECO:0000256" key="3">
    <source>
        <dbReference type="RuleBase" id="RU364104"/>
    </source>
</evidence>
<gene>
    <name evidence="4" type="primary">CSON004195</name>
</gene>
<reference evidence="4" key="1">
    <citation type="submission" date="2018-04" db="EMBL/GenBank/DDBJ databases">
        <authorList>
            <person name="Go L.Y."/>
            <person name="Mitchell J.A."/>
        </authorList>
    </citation>
    <scope>NUCLEOTIDE SEQUENCE</scope>
    <source>
        <tissue evidence="4">Whole organism</tissue>
    </source>
</reference>
<accession>A0A336L7H0</accession>
<keyword evidence="2" id="KW-1015">Disulfide bond</keyword>